<comment type="pathway">
    <text evidence="1">Mycotoxin biosynthesis.</text>
</comment>
<keyword evidence="3" id="KW-0812">Transmembrane</keyword>
<accession>A0A2J5HZH0</accession>
<evidence type="ECO:0000313" key="4">
    <source>
        <dbReference type="EMBL" id="PLN82892.1"/>
    </source>
</evidence>
<dbReference type="Pfam" id="PF11807">
    <property type="entry name" value="UstYa"/>
    <property type="match status" value="1"/>
</dbReference>
<dbReference type="InterPro" id="IPR021765">
    <property type="entry name" value="UstYa-like"/>
</dbReference>
<dbReference type="AlphaFoldDB" id="A0A2J5HZH0"/>
<evidence type="ECO:0000256" key="2">
    <source>
        <dbReference type="ARBA" id="ARBA00035112"/>
    </source>
</evidence>
<gene>
    <name evidence="4" type="ORF">BDW42DRAFT_192707</name>
</gene>
<keyword evidence="5" id="KW-1185">Reference proteome</keyword>
<comment type="similarity">
    <text evidence="2">Belongs to the ustYa family.</text>
</comment>
<proteinExistence type="inferred from homology"/>
<name>A0A2J5HZH0_9EURO</name>
<organism evidence="4 5">
    <name type="scientific">Aspergillus taichungensis</name>
    <dbReference type="NCBI Taxonomy" id="482145"/>
    <lineage>
        <taxon>Eukaryota</taxon>
        <taxon>Fungi</taxon>
        <taxon>Dikarya</taxon>
        <taxon>Ascomycota</taxon>
        <taxon>Pezizomycotina</taxon>
        <taxon>Eurotiomycetes</taxon>
        <taxon>Eurotiomycetidae</taxon>
        <taxon>Eurotiales</taxon>
        <taxon>Aspergillaceae</taxon>
        <taxon>Aspergillus</taxon>
        <taxon>Aspergillus subgen. Circumdati</taxon>
    </lineage>
</organism>
<keyword evidence="3" id="KW-0472">Membrane</keyword>
<dbReference type="EMBL" id="KZ559523">
    <property type="protein sequence ID" value="PLN82892.1"/>
    <property type="molecule type" value="Genomic_DNA"/>
</dbReference>
<dbReference type="Proteomes" id="UP000235023">
    <property type="component" value="Unassembled WGS sequence"/>
</dbReference>
<evidence type="ECO:0000256" key="3">
    <source>
        <dbReference type="SAM" id="Phobius"/>
    </source>
</evidence>
<evidence type="ECO:0000256" key="1">
    <source>
        <dbReference type="ARBA" id="ARBA00004685"/>
    </source>
</evidence>
<sequence>MGRHSRPTPTASPQLILCLIFSAILVLLLTLILVSPFNHLFPLLPPAYYLTPSSSTSSWSHPDRKHNRIFTENEALFFHDPSTHPPDESHQTWEEILMPPSGGGILALQPPPDGEVDKGVDKEEEDTLISYGISMFHQLHCLIALRGVIFPETSHKHRNSTSKAHSGDHGQDRWHWAHCFDYIAQAIICAADDTIETPKKTVNKYGKPIYHIDGVGATHQCRDSKRLWEVSVESLAKKVDMRAWRGEDGVGVREFFGGGYLGGDGGDDEVPEVYTKGML</sequence>
<evidence type="ECO:0000313" key="5">
    <source>
        <dbReference type="Proteomes" id="UP000235023"/>
    </source>
</evidence>
<dbReference type="OrthoDB" id="3687641at2759"/>
<dbReference type="PANTHER" id="PTHR33365">
    <property type="entry name" value="YALI0B05434P"/>
    <property type="match status" value="1"/>
</dbReference>
<dbReference type="GO" id="GO:0043386">
    <property type="term" value="P:mycotoxin biosynthetic process"/>
    <property type="evidence" value="ECO:0007669"/>
    <property type="project" value="InterPro"/>
</dbReference>
<dbReference type="PANTHER" id="PTHR33365:SF4">
    <property type="entry name" value="CYCLOCHLOROTINE BIOSYNTHESIS PROTEIN O"/>
    <property type="match status" value="1"/>
</dbReference>
<protein>
    <submittedName>
        <fullName evidence="4">Uncharacterized protein</fullName>
    </submittedName>
</protein>
<feature type="transmembrane region" description="Helical" evidence="3">
    <location>
        <begin position="12"/>
        <end position="34"/>
    </location>
</feature>
<reference evidence="5" key="1">
    <citation type="submission" date="2017-12" db="EMBL/GenBank/DDBJ databases">
        <authorList>
            <consortium name="DOE Joint Genome Institute"/>
            <person name="Mondo S.J."/>
            <person name="Kjaerbolling I."/>
            <person name="Vesth T.C."/>
            <person name="Frisvad J.C."/>
            <person name="Nybo J.L."/>
            <person name="Theobald S."/>
            <person name="Kuo A."/>
            <person name="Bowyer P."/>
            <person name="Matsuda Y."/>
            <person name="Lyhne E.K."/>
            <person name="Kogle M.E."/>
            <person name="Clum A."/>
            <person name="Lipzen A."/>
            <person name="Salamov A."/>
            <person name="Ngan C.Y."/>
            <person name="Daum C."/>
            <person name="Chiniquy J."/>
            <person name="Barry K."/>
            <person name="LaButti K."/>
            <person name="Haridas S."/>
            <person name="Simmons B.A."/>
            <person name="Magnuson J.K."/>
            <person name="Mortensen U.H."/>
            <person name="Larsen T.O."/>
            <person name="Grigoriev I.V."/>
            <person name="Baker S.E."/>
            <person name="Andersen M.R."/>
            <person name="Nordberg H.P."/>
            <person name="Cantor M.N."/>
            <person name="Hua S.X."/>
        </authorList>
    </citation>
    <scope>NUCLEOTIDE SEQUENCE [LARGE SCALE GENOMIC DNA]</scope>
    <source>
        <strain evidence="5">IBT 19404</strain>
    </source>
</reference>
<keyword evidence="3" id="KW-1133">Transmembrane helix</keyword>